<proteinExistence type="predicted"/>
<organism evidence="5 6">
    <name type="scientific">Paramuricea clavata</name>
    <name type="common">Red gorgonian</name>
    <name type="synonym">Violescent sea-whip</name>
    <dbReference type="NCBI Taxonomy" id="317549"/>
    <lineage>
        <taxon>Eukaryota</taxon>
        <taxon>Metazoa</taxon>
        <taxon>Cnidaria</taxon>
        <taxon>Anthozoa</taxon>
        <taxon>Octocorallia</taxon>
        <taxon>Malacalcyonacea</taxon>
        <taxon>Plexauridae</taxon>
        <taxon>Paramuricea</taxon>
    </lineage>
</organism>
<keyword evidence="3" id="KW-0539">Nucleus</keyword>
<dbReference type="CDD" id="cd00084">
    <property type="entry name" value="HMG-box_SF"/>
    <property type="match status" value="1"/>
</dbReference>
<dbReference type="InterPro" id="IPR051762">
    <property type="entry name" value="UBF1"/>
</dbReference>
<feature type="compositionally biased region" description="Basic and acidic residues" evidence="4">
    <location>
        <begin position="57"/>
        <end position="67"/>
    </location>
</feature>
<keyword evidence="2" id="KW-0238">DNA-binding</keyword>
<dbReference type="OrthoDB" id="1919336at2759"/>
<dbReference type="PANTHER" id="PTHR46318:SF3">
    <property type="entry name" value="UPSTREAM BINDING TRANSCRIPTION FACTOR"/>
    <property type="match status" value="1"/>
</dbReference>
<feature type="compositionally biased region" description="Polar residues" evidence="4">
    <location>
        <begin position="36"/>
        <end position="51"/>
    </location>
</feature>
<comment type="subcellular location">
    <subcellularLocation>
        <location evidence="1">Nucleus</location>
    </subcellularLocation>
</comment>
<sequence length="390" mass="44728">MADKDDSEKRKKHKKKHKKATKSSTEEQESAAFESADTNASQNEKTATPEQSPVAPKESKVSPEKMAPKPQSSNRQWSHDQEETLLKNVKKYTLKLSGKQQYSQRVDWSKVQQMDDFTQFEMQEQYKMLIKKVRKSRSVLEIVGDAVTLHKENRQKEGMRLLSKNRKFSKQPPNAFSIFCKAKRASLVEKHPELKFSAIHKKLCERWKELAEDKREKYVSKAEKAKLEYYEEMKKFHDQQISMIKKPMSAYTLWKSERLEDEDIDGDETENDFVVEWENLPKSTKKGWLQAAASEKEKYDLEVVNITGTSGQAAKIAKDKKAKDKKAVAETQIKVESASDEHQQSSSSPKNSGLKRKLNSSGQAAKSPEKKVKIEEPSNSENSESSSDED</sequence>
<dbReference type="GO" id="GO:0005634">
    <property type="term" value="C:nucleus"/>
    <property type="evidence" value="ECO:0007669"/>
    <property type="project" value="UniProtKB-SubCell"/>
</dbReference>
<comment type="caution">
    <text evidence="5">The sequence shown here is derived from an EMBL/GenBank/DDBJ whole genome shotgun (WGS) entry which is preliminary data.</text>
</comment>
<evidence type="ECO:0000256" key="4">
    <source>
        <dbReference type="SAM" id="MobiDB-lite"/>
    </source>
</evidence>
<dbReference type="SMART" id="SM00398">
    <property type="entry name" value="HMG"/>
    <property type="match status" value="2"/>
</dbReference>
<dbReference type="Proteomes" id="UP001152795">
    <property type="component" value="Unassembled WGS sequence"/>
</dbReference>
<evidence type="ECO:0000256" key="3">
    <source>
        <dbReference type="ARBA" id="ARBA00023242"/>
    </source>
</evidence>
<dbReference type="AlphaFoldDB" id="A0A6S7GQS1"/>
<dbReference type="InterPro" id="IPR036910">
    <property type="entry name" value="HMG_box_dom_sf"/>
</dbReference>
<feature type="compositionally biased region" description="Basic residues" evidence="4">
    <location>
        <begin position="10"/>
        <end position="21"/>
    </location>
</feature>
<dbReference type="EMBL" id="CACRXK020002449">
    <property type="protein sequence ID" value="CAB3994378.1"/>
    <property type="molecule type" value="Genomic_DNA"/>
</dbReference>
<reference evidence="5" key="1">
    <citation type="submission" date="2020-04" db="EMBL/GenBank/DDBJ databases">
        <authorList>
            <person name="Alioto T."/>
            <person name="Alioto T."/>
            <person name="Gomez Garrido J."/>
        </authorList>
    </citation>
    <scope>NUCLEOTIDE SEQUENCE</scope>
    <source>
        <strain evidence="5">A484AB</strain>
    </source>
</reference>
<feature type="region of interest" description="Disordered" evidence="4">
    <location>
        <begin position="1"/>
        <end position="84"/>
    </location>
</feature>
<dbReference type="Gene3D" id="1.10.30.10">
    <property type="entry name" value="High mobility group box domain"/>
    <property type="match status" value="2"/>
</dbReference>
<accession>A0A6S7GQS1</accession>
<feature type="region of interest" description="Disordered" evidence="4">
    <location>
        <begin position="333"/>
        <end position="390"/>
    </location>
</feature>
<evidence type="ECO:0000313" key="5">
    <source>
        <dbReference type="EMBL" id="CAB3994378.1"/>
    </source>
</evidence>
<evidence type="ECO:0000256" key="1">
    <source>
        <dbReference type="ARBA" id="ARBA00004123"/>
    </source>
</evidence>
<evidence type="ECO:0000313" key="6">
    <source>
        <dbReference type="Proteomes" id="UP001152795"/>
    </source>
</evidence>
<dbReference type="Pfam" id="PF00505">
    <property type="entry name" value="HMG_box"/>
    <property type="match status" value="1"/>
</dbReference>
<feature type="compositionally biased region" description="Basic and acidic residues" evidence="4">
    <location>
        <begin position="367"/>
        <end position="376"/>
    </location>
</feature>
<name>A0A6S7GQS1_PARCT</name>
<dbReference type="PROSITE" id="PS50118">
    <property type="entry name" value="HMG_BOX_2"/>
    <property type="match status" value="2"/>
</dbReference>
<feature type="compositionally biased region" description="Low complexity" evidence="4">
    <location>
        <begin position="377"/>
        <end position="390"/>
    </location>
</feature>
<dbReference type="InterPro" id="IPR009071">
    <property type="entry name" value="HMG_box_dom"/>
</dbReference>
<protein>
    <submittedName>
        <fullName evidence="5">Uncharacterized protein</fullName>
    </submittedName>
</protein>
<dbReference type="PANTHER" id="PTHR46318">
    <property type="entry name" value="UPSTREAM BINDING TRANSCRIPTION FACTOR"/>
    <property type="match status" value="1"/>
</dbReference>
<dbReference type="SUPFAM" id="SSF47095">
    <property type="entry name" value="HMG-box"/>
    <property type="match status" value="2"/>
</dbReference>
<evidence type="ECO:0000256" key="2">
    <source>
        <dbReference type="ARBA" id="ARBA00023125"/>
    </source>
</evidence>
<gene>
    <name evidence="5" type="ORF">PACLA_8A033315</name>
</gene>
<keyword evidence="6" id="KW-1185">Reference proteome</keyword>
<dbReference type="GO" id="GO:0003677">
    <property type="term" value="F:DNA binding"/>
    <property type="evidence" value="ECO:0007669"/>
    <property type="project" value="UniProtKB-UniRule"/>
</dbReference>